<keyword evidence="1" id="KW-0175">Coiled coil</keyword>
<dbReference type="InterPro" id="IPR036020">
    <property type="entry name" value="WW_dom_sf"/>
</dbReference>
<accession>A0A0J9X8H6</accession>
<feature type="compositionally biased region" description="Basic and acidic residues" evidence="2">
    <location>
        <begin position="528"/>
        <end position="553"/>
    </location>
</feature>
<dbReference type="Proteomes" id="UP000242525">
    <property type="component" value="Unassembled WGS sequence"/>
</dbReference>
<dbReference type="GO" id="GO:0003723">
    <property type="term" value="F:RNA binding"/>
    <property type="evidence" value="ECO:0007669"/>
    <property type="project" value="TreeGrafter"/>
</dbReference>
<organism evidence="5 6">
    <name type="scientific">Geotrichum candidum</name>
    <name type="common">Oospora lactis</name>
    <name type="synonym">Dipodascus geotrichum</name>
    <dbReference type="NCBI Taxonomy" id="1173061"/>
    <lineage>
        <taxon>Eukaryota</taxon>
        <taxon>Fungi</taxon>
        <taxon>Dikarya</taxon>
        <taxon>Ascomycota</taxon>
        <taxon>Saccharomycotina</taxon>
        <taxon>Dipodascomycetes</taxon>
        <taxon>Dipodascales</taxon>
        <taxon>Dipodascaceae</taxon>
        <taxon>Geotrichum</taxon>
    </lineage>
</organism>
<dbReference type="InterPro" id="IPR036517">
    <property type="entry name" value="FF_domain_sf"/>
</dbReference>
<dbReference type="CDD" id="cd00201">
    <property type="entry name" value="WW"/>
    <property type="match status" value="1"/>
</dbReference>
<dbReference type="AlphaFoldDB" id="A0A0J9X8H6"/>
<dbReference type="SUPFAM" id="SSF81698">
    <property type="entry name" value="FF domain"/>
    <property type="match status" value="4"/>
</dbReference>
<dbReference type="Pfam" id="PF01846">
    <property type="entry name" value="FF"/>
    <property type="match status" value="3"/>
</dbReference>
<feature type="domain" description="FF" evidence="4">
    <location>
        <begin position="181"/>
        <end position="244"/>
    </location>
</feature>
<feature type="domain" description="FF" evidence="4">
    <location>
        <begin position="332"/>
        <end position="393"/>
    </location>
</feature>
<evidence type="ECO:0000259" key="3">
    <source>
        <dbReference type="PROSITE" id="PS50020"/>
    </source>
</evidence>
<dbReference type="PANTHER" id="PTHR11864">
    <property type="entry name" value="PRE-MRNA-PROCESSING PROTEIN PRP40"/>
    <property type="match status" value="1"/>
</dbReference>
<dbReference type="EMBL" id="CCBN010000005">
    <property type="protein sequence ID" value="CDO53725.1"/>
    <property type="molecule type" value="Genomic_DNA"/>
</dbReference>
<name>A0A0J9X8H6_GEOCN</name>
<evidence type="ECO:0000313" key="6">
    <source>
        <dbReference type="Proteomes" id="UP000242525"/>
    </source>
</evidence>
<dbReference type="Gene3D" id="1.10.10.440">
    <property type="entry name" value="FF domain"/>
    <property type="match status" value="4"/>
</dbReference>
<feature type="domain" description="WW" evidence="3">
    <location>
        <begin position="1"/>
        <end position="33"/>
    </location>
</feature>
<dbReference type="Pfam" id="PF25432">
    <property type="entry name" value="FF_PRPF40A"/>
    <property type="match status" value="1"/>
</dbReference>
<dbReference type="InterPro" id="IPR039726">
    <property type="entry name" value="Prp40-like"/>
</dbReference>
<dbReference type="PROSITE" id="PS01159">
    <property type="entry name" value="WW_DOMAIN_1"/>
    <property type="match status" value="1"/>
</dbReference>
<feature type="region of interest" description="Disordered" evidence="2">
    <location>
        <begin position="528"/>
        <end position="594"/>
    </location>
</feature>
<dbReference type="PROSITE" id="PS50020">
    <property type="entry name" value="WW_DOMAIN_2"/>
    <property type="match status" value="2"/>
</dbReference>
<dbReference type="GO" id="GO:0071004">
    <property type="term" value="C:U2-type prespliceosome"/>
    <property type="evidence" value="ECO:0007669"/>
    <property type="project" value="TreeGrafter"/>
</dbReference>
<protein>
    <submittedName>
        <fullName evidence="5">Similar to Saccharomyces cerevisiae YKL012W PRP40 U1 snRNP protein involved in splicing</fullName>
    </submittedName>
</protein>
<evidence type="ECO:0000313" key="5">
    <source>
        <dbReference type="EMBL" id="CDO53725.1"/>
    </source>
</evidence>
<feature type="domain" description="WW" evidence="3">
    <location>
        <begin position="41"/>
        <end position="74"/>
    </location>
</feature>
<sequence length="594" mass="70365">MSDSAWQTHTGEDGQIYYYNNVTQESTWEKPESLMTPLEKAIANTPWREYEAEGDSKYWFNTETQESVWETPGEIQELIDRFKNQPATSTYSSGPHDSYKDLSKYVSDSPLAPVNATAYSNDEEKMAAFKELLHDRNVDETWTFTHAMKQLVTEPRYWAVQQSVVRKRLFDEYLVEYQKKKEERERQEHKAAIERMISSFETEFPDIKYYTKWRTVKDSLATHPAFQQASEKDRRIAFKKYIRTLKDKYYDELDKETDEAKALLEQRFAALNISVNSRWLDTYAIIKKELDTQPYGKLEKIDILAAYTDYIKTLEGKMNEERQREKKIQRRKERKIREAFVELLESLRAEGKIKAGSKWSTILPLFENDERYIAICGQPGSSPIELFWDILEEEERKFKLQREIAFDVINTKSFPLTSATTLESFVDVVKQDARGNEISQDNLQAIFEDLKNSFSRRRDMDKYADERRLRRNQDSLRYAIRDLEPPVTIDDKWEDVKKRVEDTDEYKALPTEESRLEAFEKHIRRLKEREQDREREHRSRDSRRDHSGRRDGGRGSYGGSNADYRRPPPGAYYKNPPPPAQPYYKDPSQPYLEY</sequence>
<dbReference type="PANTHER" id="PTHR11864:SF0">
    <property type="entry name" value="PRP40 PRE-MRNA PROCESSING FACTOR 40 HOMOLOG A (YEAST)"/>
    <property type="match status" value="1"/>
</dbReference>
<gene>
    <name evidence="5" type="ORF">BN980_GECA05s06247g</name>
</gene>
<feature type="coiled-coil region" evidence="1">
    <location>
        <begin position="170"/>
        <end position="199"/>
    </location>
</feature>
<dbReference type="Gene3D" id="2.20.70.10">
    <property type="match status" value="2"/>
</dbReference>
<reference evidence="5" key="1">
    <citation type="submission" date="2014-03" db="EMBL/GenBank/DDBJ databases">
        <authorList>
            <person name="Casaregola S."/>
        </authorList>
    </citation>
    <scope>NUCLEOTIDE SEQUENCE [LARGE SCALE GENOMIC DNA]</scope>
    <source>
        <strain evidence="5">CLIB 918</strain>
    </source>
</reference>
<feature type="compositionally biased region" description="Pro residues" evidence="2">
    <location>
        <begin position="567"/>
        <end position="581"/>
    </location>
</feature>
<dbReference type="SMART" id="SM00456">
    <property type="entry name" value="WW"/>
    <property type="match status" value="2"/>
</dbReference>
<dbReference type="PROSITE" id="PS51676">
    <property type="entry name" value="FF"/>
    <property type="match status" value="2"/>
</dbReference>
<evidence type="ECO:0000259" key="4">
    <source>
        <dbReference type="PROSITE" id="PS51676"/>
    </source>
</evidence>
<evidence type="ECO:0000256" key="1">
    <source>
        <dbReference type="SAM" id="Coils"/>
    </source>
</evidence>
<dbReference type="SMART" id="SM00441">
    <property type="entry name" value="FF"/>
    <property type="match status" value="5"/>
</dbReference>
<dbReference type="InterPro" id="IPR002713">
    <property type="entry name" value="FF_domain"/>
</dbReference>
<dbReference type="GO" id="GO:0045292">
    <property type="term" value="P:mRNA cis splicing, via spliceosome"/>
    <property type="evidence" value="ECO:0007669"/>
    <property type="project" value="InterPro"/>
</dbReference>
<dbReference type="GO" id="GO:0005685">
    <property type="term" value="C:U1 snRNP"/>
    <property type="evidence" value="ECO:0007669"/>
    <property type="project" value="TreeGrafter"/>
</dbReference>
<dbReference type="SUPFAM" id="SSF51045">
    <property type="entry name" value="WW domain"/>
    <property type="match status" value="2"/>
</dbReference>
<dbReference type="InterPro" id="IPR001202">
    <property type="entry name" value="WW_dom"/>
</dbReference>
<dbReference type="OrthoDB" id="187617at2759"/>
<keyword evidence="6" id="KW-1185">Reference proteome</keyword>
<dbReference type="Pfam" id="PF00397">
    <property type="entry name" value="WW"/>
    <property type="match status" value="1"/>
</dbReference>
<proteinExistence type="predicted"/>
<evidence type="ECO:0000256" key="2">
    <source>
        <dbReference type="SAM" id="MobiDB-lite"/>
    </source>
</evidence>
<dbReference type="STRING" id="1173061.A0A0J9X8H6"/>
<comment type="caution">
    <text evidence="5">The sequence shown here is derived from an EMBL/GenBank/DDBJ whole genome shotgun (WGS) entry which is preliminary data.</text>
</comment>
<feature type="coiled-coil region" evidence="1">
    <location>
        <begin position="311"/>
        <end position="338"/>
    </location>
</feature>